<name>A0A223NV97_9SPHI</name>
<reference evidence="1 2" key="1">
    <citation type="submission" date="2017-08" db="EMBL/GenBank/DDBJ databases">
        <title>Complete genome sequence of Mucilaginibacter sp. strain BJC16-A31.</title>
        <authorList>
            <consortium name="Henan University of Science and Technology"/>
            <person name="You X."/>
        </authorList>
    </citation>
    <scope>NUCLEOTIDE SEQUENCE [LARGE SCALE GENOMIC DNA]</scope>
    <source>
        <strain evidence="1 2">BJC16-A31</strain>
    </source>
</reference>
<protein>
    <submittedName>
        <fullName evidence="1">Uncharacterized protein</fullName>
    </submittedName>
</protein>
<evidence type="ECO:0000313" key="2">
    <source>
        <dbReference type="Proteomes" id="UP000215002"/>
    </source>
</evidence>
<dbReference type="EMBL" id="CP022743">
    <property type="protein sequence ID" value="ASU33809.1"/>
    <property type="molecule type" value="Genomic_DNA"/>
</dbReference>
<organism evidence="1 2">
    <name type="scientific">Mucilaginibacter xinganensis</name>
    <dbReference type="NCBI Taxonomy" id="1234841"/>
    <lineage>
        <taxon>Bacteria</taxon>
        <taxon>Pseudomonadati</taxon>
        <taxon>Bacteroidota</taxon>
        <taxon>Sphingobacteriia</taxon>
        <taxon>Sphingobacteriales</taxon>
        <taxon>Sphingobacteriaceae</taxon>
        <taxon>Mucilaginibacter</taxon>
    </lineage>
</organism>
<dbReference type="RefSeq" id="WP_094570223.1">
    <property type="nucleotide sequence ID" value="NZ_CP022743.1"/>
</dbReference>
<sequence>MNYPFDTTGLCSEEIDRFHDTYQALRENFSIEVTGQIDFRLEDFEVFKHYTELTLKDSYAIKHENNDGYLLFIEACFNALGAKTGINHCREYQAWGLAYLKKDFGRVMIRLETLADKLIELLHPVELDFDEDKAFSDTFYVLVNDRKKAIAAMDRNFRNVVMDVRADDFVIEIINHTVIIGTRKPVTRENALHMAQFVARICSLC</sequence>
<evidence type="ECO:0000313" key="1">
    <source>
        <dbReference type="EMBL" id="ASU33809.1"/>
    </source>
</evidence>
<proteinExistence type="predicted"/>
<gene>
    <name evidence="1" type="ORF">MuYL_1913</name>
</gene>
<accession>A0A223NV97</accession>
<keyword evidence="2" id="KW-1185">Reference proteome</keyword>
<dbReference type="OrthoDB" id="791521at2"/>
<dbReference type="Proteomes" id="UP000215002">
    <property type="component" value="Chromosome"/>
</dbReference>
<dbReference type="KEGG" id="muc:MuYL_1913"/>
<dbReference type="AlphaFoldDB" id="A0A223NV97"/>